<sequence length="185" mass="22377">MNWKEQLDNLQDSKQWKSAIDLIVKTINNNSEDVEGYIRIIYLLHNILLEEDYLEEEHDPMANLLRKYFEESYQKFSENPEYLFFVGKILYIAEWYFGIDDDFKPLEEKLAFKMQKKAFEKDSNNQLYQWAYLFSLNEIDKAFLLSNEILNGENKYLNWLKTKGLPGRYIIQSLEFCYENYQKIP</sequence>
<gene>
    <name evidence="1" type="ORF">H6G43_20025</name>
</gene>
<name>A0ABR8IXN5_APHFL</name>
<dbReference type="RefSeq" id="WP_190647051.1">
    <property type="nucleotide sequence ID" value="NZ_JACJTM010000088.1"/>
</dbReference>
<dbReference type="EMBL" id="JACJTM010000088">
    <property type="protein sequence ID" value="MBD2687440.1"/>
    <property type="molecule type" value="Genomic_DNA"/>
</dbReference>
<keyword evidence="2" id="KW-1185">Reference proteome</keyword>
<reference evidence="1 2" key="1">
    <citation type="journal article" date="2020" name="ISME J.">
        <title>Comparative genomics reveals insights into cyanobacterial evolution and habitat adaptation.</title>
        <authorList>
            <person name="Chen M.Y."/>
            <person name="Teng W.K."/>
            <person name="Zhao L."/>
            <person name="Hu C.X."/>
            <person name="Zhou Y.K."/>
            <person name="Han B.P."/>
            <person name="Song L.R."/>
            <person name="Shu W.S."/>
        </authorList>
    </citation>
    <scope>NUCLEOTIDE SEQUENCE [LARGE SCALE GENOMIC DNA]</scope>
    <source>
        <strain evidence="1 2">FACHB-1249</strain>
    </source>
</reference>
<evidence type="ECO:0000313" key="1">
    <source>
        <dbReference type="EMBL" id="MBD2687440.1"/>
    </source>
</evidence>
<accession>A0ABR8IXN5</accession>
<proteinExistence type="predicted"/>
<dbReference type="Proteomes" id="UP000660270">
    <property type="component" value="Unassembled WGS sequence"/>
</dbReference>
<comment type="caution">
    <text evidence="1">The sequence shown here is derived from an EMBL/GenBank/DDBJ whole genome shotgun (WGS) entry which is preliminary data.</text>
</comment>
<organism evidence="1 2">
    <name type="scientific">Aphanizomenon flos-aquae FACHB-1249</name>
    <dbReference type="NCBI Taxonomy" id="2692889"/>
    <lineage>
        <taxon>Bacteria</taxon>
        <taxon>Bacillati</taxon>
        <taxon>Cyanobacteriota</taxon>
        <taxon>Cyanophyceae</taxon>
        <taxon>Nostocales</taxon>
        <taxon>Aphanizomenonaceae</taxon>
        <taxon>Aphanizomenon</taxon>
    </lineage>
</organism>
<protein>
    <submittedName>
        <fullName evidence="1">Uncharacterized protein</fullName>
    </submittedName>
</protein>
<evidence type="ECO:0000313" key="2">
    <source>
        <dbReference type="Proteomes" id="UP000660270"/>
    </source>
</evidence>